<evidence type="ECO:0008006" key="3">
    <source>
        <dbReference type="Google" id="ProtNLM"/>
    </source>
</evidence>
<organism evidence="1 2">
    <name type="scientific">Fraxinus pennsylvanica</name>
    <dbReference type="NCBI Taxonomy" id="56036"/>
    <lineage>
        <taxon>Eukaryota</taxon>
        <taxon>Viridiplantae</taxon>
        <taxon>Streptophyta</taxon>
        <taxon>Embryophyta</taxon>
        <taxon>Tracheophyta</taxon>
        <taxon>Spermatophyta</taxon>
        <taxon>Magnoliopsida</taxon>
        <taxon>eudicotyledons</taxon>
        <taxon>Gunneridae</taxon>
        <taxon>Pentapetalae</taxon>
        <taxon>asterids</taxon>
        <taxon>lamiids</taxon>
        <taxon>Lamiales</taxon>
        <taxon>Oleaceae</taxon>
        <taxon>Oleeae</taxon>
        <taxon>Fraxinus</taxon>
    </lineage>
</organism>
<dbReference type="AlphaFoldDB" id="A0AAD1YPA8"/>
<dbReference type="Proteomes" id="UP000834106">
    <property type="component" value="Chromosome 1"/>
</dbReference>
<accession>A0AAD1YPA8</accession>
<evidence type="ECO:0000313" key="1">
    <source>
        <dbReference type="EMBL" id="CAI9754793.1"/>
    </source>
</evidence>
<dbReference type="EMBL" id="OU503036">
    <property type="protein sequence ID" value="CAI9754793.1"/>
    <property type="molecule type" value="Genomic_DNA"/>
</dbReference>
<protein>
    <recommendedName>
        <fullName evidence="3">Reverse transcriptase</fullName>
    </recommendedName>
</protein>
<name>A0AAD1YPA8_9LAMI</name>
<keyword evidence="2" id="KW-1185">Reference proteome</keyword>
<dbReference type="PANTHER" id="PTHR33116">
    <property type="entry name" value="REVERSE TRANSCRIPTASE ZINC-BINDING DOMAIN-CONTAINING PROTEIN-RELATED-RELATED"/>
    <property type="match status" value="1"/>
</dbReference>
<sequence length="156" mass="18102">MQDLEDVVGKIRMRLASWQSRVLSKGARLLLLRHVLSSMPPHLFSCIKAPASVLKVINRIFSDFFWGYADGKPKRKWIAWDKVCMPVKEGRARLHSLHEVQLSWKILTETSLWSKIFRAKYIKDKHISQVDATKGSRFWKIVMSCMPMFLNGLDGE</sequence>
<dbReference type="PANTHER" id="PTHR33116:SF80">
    <property type="entry name" value="REVERSE TRANSCRIPTASE ZINC-BINDING DOMAIN-CONTAINING PROTEIN"/>
    <property type="match status" value="1"/>
</dbReference>
<evidence type="ECO:0000313" key="2">
    <source>
        <dbReference type="Proteomes" id="UP000834106"/>
    </source>
</evidence>
<reference evidence="1" key="1">
    <citation type="submission" date="2023-05" db="EMBL/GenBank/DDBJ databases">
        <authorList>
            <person name="Huff M."/>
        </authorList>
    </citation>
    <scope>NUCLEOTIDE SEQUENCE</scope>
</reference>
<gene>
    <name evidence="1" type="ORF">FPE_LOCUS2224</name>
</gene>
<proteinExistence type="predicted"/>